<dbReference type="EMBL" id="CP014226">
    <property type="protein sequence ID" value="AMD00388.1"/>
    <property type="molecule type" value="Genomic_DNA"/>
</dbReference>
<dbReference type="STRING" id="507626.LOKO_01320"/>
<protein>
    <submittedName>
        <fullName evidence="1">Uncharacterized protein</fullName>
    </submittedName>
</protein>
<organism evidence="1 2">
    <name type="scientific">Halomonas chromatireducens</name>
    <dbReference type="NCBI Taxonomy" id="507626"/>
    <lineage>
        <taxon>Bacteria</taxon>
        <taxon>Pseudomonadati</taxon>
        <taxon>Pseudomonadota</taxon>
        <taxon>Gammaproteobacteria</taxon>
        <taxon>Oceanospirillales</taxon>
        <taxon>Halomonadaceae</taxon>
        <taxon>Halomonas</taxon>
    </lineage>
</organism>
<dbReference type="PATRIC" id="fig|507626.3.peg.1304"/>
<sequence>MQRNQLADAGIGLGETLGQVVALHGPTGNADQGRRLVLNELRLRALDLHDDPALEVLDLRGCGRQHYLHLQLDRLPHLREIYLPCLAEGAILHLFNLDVPASLTVHGRVREIDADWQKGTLRLTHRQRSWEGVQLLGHDAKPDDLVDPPLAFPLNVVLSSELLQAATMDGALCLSGQGEWYLADASALERLVIDGPSVLRVSRAHALRSMQMCKPAHFEGTQLDALARLGTGEARCSLNAPAAAQYCMSFKGAAVLRGNMQALTLVDEWGEVQLHTPRLERLALSGATSLTLHNCGHLETVSLPEGLAIDCHGTVPTPLLHVARFFIDEATLKQALNRLAAGENELLDSVLTMLPQRAGAAFHGLTSLLQLAEQGLDAQALWHCRRMIAARQMMPRRRRQCIQLTDQDLARADGAWRWDLPRDRVDEGILADLQLWALCSPHSTDAQTYRKSLVASCNEGQKFQWIVRFGSRPDALSPLRQLMLEVLVKQQACGTLSLCLGGQDNTVNHRYLVRIMSHEPLTAEQRNALLGAVSEVAPWEELPQLVTTLLQRYPGPVRAFLIALSRNPDDWFHGRLPGRVGATRIRQARLQLTQLALMPGGWSGMTTNSRLNEPPTAASEAQAQVARNSAFEDPLGSYLTPPTHIRR</sequence>
<gene>
    <name evidence="1" type="ORF">LOKO_01320</name>
</gene>
<dbReference type="AlphaFoldDB" id="A0A0X8HD07"/>
<reference evidence="1 2" key="2">
    <citation type="submission" date="2016-02" db="EMBL/GenBank/DDBJ databases">
        <authorList>
            <person name="Wen L."/>
            <person name="He K."/>
            <person name="Yang H."/>
        </authorList>
    </citation>
    <scope>NUCLEOTIDE SEQUENCE [LARGE SCALE GENOMIC DNA]</scope>
    <source>
        <strain evidence="1 2">AGD 8-3</strain>
    </source>
</reference>
<name>A0A0X8HD07_9GAMM</name>
<evidence type="ECO:0000313" key="2">
    <source>
        <dbReference type="Proteomes" id="UP000063387"/>
    </source>
</evidence>
<evidence type="ECO:0000313" key="1">
    <source>
        <dbReference type="EMBL" id="AMD00388.1"/>
    </source>
</evidence>
<accession>A0A0X8HD07</accession>
<reference evidence="1 2" key="1">
    <citation type="journal article" date="2016" name="Genome Announc.">
        <title>Draft Genome Sequence of 'Halomonas chromatireducens' Strain AGD 8-3, a Haloalkaliphilic Chromate- and Selenite-Reducing Gammaproteobacterium.</title>
        <authorList>
            <person name="Sharko F.S."/>
            <person name="Shapovalova A.A."/>
            <person name="Tsygankova S.V."/>
            <person name="Komova A.V."/>
            <person name="Boulygina E.S."/>
            <person name="Teslyuk A.B."/>
            <person name="Gotovtsev P.M."/>
            <person name="Namsaraev Z.B."/>
            <person name="Khijniak T.V."/>
            <person name="Nedoluzhko A.V."/>
            <person name="Vasilov R.G."/>
        </authorList>
    </citation>
    <scope>NUCLEOTIDE SEQUENCE [LARGE SCALE GENOMIC DNA]</scope>
    <source>
        <strain evidence="1 2">AGD 8-3</strain>
    </source>
</reference>
<dbReference type="Proteomes" id="UP000063387">
    <property type="component" value="Chromosome"/>
</dbReference>
<dbReference type="KEGG" id="hco:LOKO_01320"/>
<keyword evidence="2" id="KW-1185">Reference proteome</keyword>
<proteinExistence type="predicted"/>